<dbReference type="Gene3D" id="3.40.50.720">
    <property type="entry name" value="NAD(P)-binding Rossmann-like Domain"/>
    <property type="match status" value="1"/>
</dbReference>
<dbReference type="SUPFAM" id="SSF51735">
    <property type="entry name" value="NAD(P)-binding Rossmann-fold domains"/>
    <property type="match status" value="1"/>
</dbReference>
<protein>
    <recommendedName>
        <fullName evidence="4">Short-chain dehydrogenase</fullName>
    </recommendedName>
</protein>
<comment type="similarity">
    <text evidence="1">Belongs to the short-chain dehydrogenases/reductases (SDR) family.</text>
</comment>
<dbReference type="FunFam" id="3.40.50.720:FF:000084">
    <property type="entry name" value="Short-chain dehydrogenase reductase"/>
    <property type="match status" value="1"/>
</dbReference>
<dbReference type="InterPro" id="IPR002347">
    <property type="entry name" value="SDR_fam"/>
</dbReference>
<dbReference type="PRINTS" id="PR00081">
    <property type="entry name" value="GDHRDH"/>
</dbReference>
<dbReference type="AlphaFoldDB" id="A0A1F8AQ83"/>
<evidence type="ECO:0008006" key="4">
    <source>
        <dbReference type="Google" id="ProtNLM"/>
    </source>
</evidence>
<comment type="caution">
    <text evidence="2">The sequence shown here is derived from an EMBL/GenBank/DDBJ whole genome shotgun (WGS) entry which is preliminary data.</text>
</comment>
<sequence length="254" mass="27603">MLLKGKVAIVTGSAKGIGRCIATEMAREGAHVVIADIDEKNSKITQKMLKTFGNKSLTVCTDVSIEKDNNELVDVTLRTFGKIDILINNAGINTRGGITEIGREEAISVFNTNLIGPFFLTQRVVNVMIKKEITGSILFTSSIHSHITQLHPAYSSSKAALEMFVKDIALELAEYGIRVNAVSPGAIAIRGEKNRKNIHVPLGYSGTPQDIANVMVFLASEKGNYITGQAIVVDGGFSLAHTHYWTRKGLFDKK</sequence>
<dbReference type="InterPro" id="IPR036291">
    <property type="entry name" value="NAD(P)-bd_dom_sf"/>
</dbReference>
<evidence type="ECO:0000256" key="1">
    <source>
        <dbReference type="ARBA" id="ARBA00006484"/>
    </source>
</evidence>
<dbReference type="PANTHER" id="PTHR42760">
    <property type="entry name" value="SHORT-CHAIN DEHYDROGENASES/REDUCTASES FAMILY MEMBER"/>
    <property type="match status" value="1"/>
</dbReference>
<name>A0A1F8AQ83_9BACT</name>
<dbReference type="PROSITE" id="PS00061">
    <property type="entry name" value="ADH_SHORT"/>
    <property type="match status" value="1"/>
</dbReference>
<dbReference type="CDD" id="cd05233">
    <property type="entry name" value="SDR_c"/>
    <property type="match status" value="1"/>
</dbReference>
<dbReference type="EMBL" id="MGGW01000020">
    <property type="protein sequence ID" value="OGM53933.1"/>
    <property type="molecule type" value="Genomic_DNA"/>
</dbReference>
<organism evidence="2 3">
    <name type="scientific">Candidatus Woesebacteria bacterium RIFCSPHIGHO2_12_FULL_41_24</name>
    <dbReference type="NCBI Taxonomy" id="1802510"/>
    <lineage>
        <taxon>Bacteria</taxon>
        <taxon>Candidatus Woeseibacteriota</taxon>
    </lineage>
</organism>
<dbReference type="GO" id="GO:0016616">
    <property type="term" value="F:oxidoreductase activity, acting on the CH-OH group of donors, NAD or NADP as acceptor"/>
    <property type="evidence" value="ECO:0007669"/>
    <property type="project" value="TreeGrafter"/>
</dbReference>
<accession>A0A1F8AQ83</accession>
<dbReference type="Pfam" id="PF13561">
    <property type="entry name" value="adh_short_C2"/>
    <property type="match status" value="1"/>
</dbReference>
<dbReference type="PRINTS" id="PR00080">
    <property type="entry name" value="SDRFAMILY"/>
</dbReference>
<reference evidence="2 3" key="1">
    <citation type="journal article" date="2016" name="Nat. Commun.">
        <title>Thousands of microbial genomes shed light on interconnected biogeochemical processes in an aquifer system.</title>
        <authorList>
            <person name="Anantharaman K."/>
            <person name="Brown C.T."/>
            <person name="Hug L.A."/>
            <person name="Sharon I."/>
            <person name="Castelle C.J."/>
            <person name="Probst A.J."/>
            <person name="Thomas B.C."/>
            <person name="Singh A."/>
            <person name="Wilkins M.J."/>
            <person name="Karaoz U."/>
            <person name="Brodie E.L."/>
            <person name="Williams K.H."/>
            <person name="Hubbard S.S."/>
            <person name="Banfield J.F."/>
        </authorList>
    </citation>
    <scope>NUCLEOTIDE SEQUENCE [LARGE SCALE GENOMIC DNA]</scope>
</reference>
<proteinExistence type="inferred from homology"/>
<evidence type="ECO:0000313" key="3">
    <source>
        <dbReference type="Proteomes" id="UP000178603"/>
    </source>
</evidence>
<gene>
    <name evidence="2" type="ORF">A3E44_05225</name>
</gene>
<evidence type="ECO:0000313" key="2">
    <source>
        <dbReference type="EMBL" id="OGM53933.1"/>
    </source>
</evidence>
<dbReference type="Proteomes" id="UP000178603">
    <property type="component" value="Unassembled WGS sequence"/>
</dbReference>
<dbReference type="InterPro" id="IPR020904">
    <property type="entry name" value="Sc_DH/Rdtase_CS"/>
</dbReference>